<dbReference type="GO" id="GO:0017000">
    <property type="term" value="P:antibiotic biosynthetic process"/>
    <property type="evidence" value="ECO:0007669"/>
    <property type="project" value="UniProtKB-ARBA"/>
</dbReference>
<name>A0A1D7VNB4_9ACTN</name>
<dbReference type="KEGG" id="slc:SL103_20300"/>
<dbReference type="RefSeq" id="WP_069570395.1">
    <property type="nucleotide sequence ID" value="NZ_CP017157.1"/>
</dbReference>
<dbReference type="PANTHER" id="PTHR43861">
    <property type="entry name" value="TRANS-ACONITATE 2-METHYLTRANSFERASE-RELATED"/>
    <property type="match status" value="1"/>
</dbReference>
<evidence type="ECO:0000256" key="2">
    <source>
        <dbReference type="SAM" id="MobiDB-lite"/>
    </source>
</evidence>
<dbReference type="CDD" id="cd02440">
    <property type="entry name" value="AdoMet_MTases"/>
    <property type="match status" value="1"/>
</dbReference>
<accession>A0A1D7VNB4</accession>
<proteinExistence type="predicted"/>
<reference evidence="3 4" key="1">
    <citation type="submission" date="2016-09" db="EMBL/GenBank/DDBJ databases">
        <title>Complete genome sequencing of Streptomyces lydicus 103 and metabolic pathways analysis of antibiotic biosynthesis.</title>
        <authorList>
            <person name="Jia N."/>
            <person name="Ding M.-Z."/>
            <person name="Gao F."/>
            <person name="Yuan Y.-J."/>
        </authorList>
    </citation>
    <scope>NUCLEOTIDE SEQUENCE [LARGE SCALE GENOMIC DNA]</scope>
    <source>
        <strain evidence="3 4">103</strain>
    </source>
</reference>
<dbReference type="Gene3D" id="3.40.50.150">
    <property type="entry name" value="Vaccinia Virus protein VP39"/>
    <property type="match status" value="1"/>
</dbReference>
<dbReference type="AlphaFoldDB" id="A0A1D7VNB4"/>
<keyword evidence="1 3" id="KW-0808">Transferase</keyword>
<evidence type="ECO:0000313" key="3">
    <source>
        <dbReference type="EMBL" id="AOP48259.1"/>
    </source>
</evidence>
<evidence type="ECO:0000256" key="1">
    <source>
        <dbReference type="ARBA" id="ARBA00022679"/>
    </source>
</evidence>
<sequence>MAADNTDDSGGDEDRGRDGYLLDNRQTEAGERFDALAELFDPVTFRHVDALGIGPGMRCWEVGAGGPSVPTGLAERVGPSGTVVATDIDVSWTRGLAGDVIEVRQHDVAADPPPPGGFDLVHARLVLVHVSDRAEALRRMVRALRPGGRLLLEDADPGLQPLLCPDESGPAQRLANRLRSGFRQLMAERGADLTYGRTLPRLLREAGLADVRADAYFPLTSPACAVLESATVRQIRGRLVAAGLATDEEIERHLANVASGTLDLATAPMISAWGRRP</sequence>
<gene>
    <name evidence="3" type="ORF">SL103_20300</name>
</gene>
<dbReference type="InterPro" id="IPR029063">
    <property type="entry name" value="SAM-dependent_MTases_sf"/>
</dbReference>
<keyword evidence="3" id="KW-0489">Methyltransferase</keyword>
<dbReference type="EMBL" id="CP017157">
    <property type="protein sequence ID" value="AOP48259.1"/>
    <property type="molecule type" value="Genomic_DNA"/>
</dbReference>
<keyword evidence="4" id="KW-1185">Reference proteome</keyword>
<dbReference type="Proteomes" id="UP000094094">
    <property type="component" value="Chromosome"/>
</dbReference>
<dbReference type="SUPFAM" id="SSF53335">
    <property type="entry name" value="S-adenosyl-L-methionine-dependent methyltransferases"/>
    <property type="match status" value="1"/>
</dbReference>
<feature type="region of interest" description="Disordered" evidence="2">
    <location>
        <begin position="1"/>
        <end position="20"/>
    </location>
</feature>
<dbReference type="PANTHER" id="PTHR43861:SF3">
    <property type="entry name" value="PUTATIVE (AFU_ORTHOLOGUE AFUA_2G14390)-RELATED"/>
    <property type="match status" value="1"/>
</dbReference>
<dbReference type="GO" id="GO:0008168">
    <property type="term" value="F:methyltransferase activity"/>
    <property type="evidence" value="ECO:0007669"/>
    <property type="project" value="UniProtKB-KW"/>
</dbReference>
<dbReference type="GO" id="GO:0032259">
    <property type="term" value="P:methylation"/>
    <property type="evidence" value="ECO:0007669"/>
    <property type="project" value="UniProtKB-KW"/>
</dbReference>
<feature type="compositionally biased region" description="Acidic residues" evidence="2">
    <location>
        <begin position="1"/>
        <end position="11"/>
    </location>
</feature>
<evidence type="ECO:0000313" key="4">
    <source>
        <dbReference type="Proteomes" id="UP000094094"/>
    </source>
</evidence>
<organism evidence="3 4">
    <name type="scientific">Streptomyces lydicus</name>
    <dbReference type="NCBI Taxonomy" id="47763"/>
    <lineage>
        <taxon>Bacteria</taxon>
        <taxon>Bacillati</taxon>
        <taxon>Actinomycetota</taxon>
        <taxon>Actinomycetes</taxon>
        <taxon>Kitasatosporales</taxon>
        <taxon>Streptomycetaceae</taxon>
        <taxon>Streptomyces</taxon>
    </lineage>
</organism>
<dbReference type="Pfam" id="PF13489">
    <property type="entry name" value="Methyltransf_23"/>
    <property type="match status" value="1"/>
</dbReference>
<protein>
    <submittedName>
        <fullName evidence="3">Methyltransferase</fullName>
    </submittedName>
</protein>
<dbReference type="OrthoDB" id="3469983at2"/>